<evidence type="ECO:0000256" key="4">
    <source>
        <dbReference type="ARBA" id="ARBA00023136"/>
    </source>
</evidence>
<dbReference type="Pfam" id="PF01943">
    <property type="entry name" value="Polysacc_synt"/>
    <property type="match status" value="1"/>
</dbReference>
<dbReference type="InterPro" id="IPR002797">
    <property type="entry name" value="Polysacc_synth"/>
</dbReference>
<evidence type="ECO:0000256" key="1">
    <source>
        <dbReference type="ARBA" id="ARBA00004141"/>
    </source>
</evidence>
<name>A0ABW9ZCK6_9HYPH</name>
<evidence type="ECO:0000313" key="7">
    <source>
        <dbReference type="Proteomes" id="UP000541347"/>
    </source>
</evidence>
<keyword evidence="4 5" id="KW-0472">Membrane</keyword>
<dbReference type="InterPro" id="IPR052556">
    <property type="entry name" value="PolySynth_Transporter"/>
</dbReference>
<feature type="transmembrane region" description="Helical" evidence="5">
    <location>
        <begin position="304"/>
        <end position="327"/>
    </location>
</feature>
<comment type="caution">
    <text evidence="6">The sequence shown here is derived from an EMBL/GenBank/DDBJ whole genome shotgun (WGS) entry which is preliminary data.</text>
</comment>
<dbReference type="Proteomes" id="UP000541347">
    <property type="component" value="Unassembled WGS sequence"/>
</dbReference>
<protein>
    <submittedName>
        <fullName evidence="6">Oligosaccharide flippase family protein</fullName>
    </submittedName>
</protein>
<feature type="transmembrane region" description="Helical" evidence="5">
    <location>
        <begin position="266"/>
        <end position="284"/>
    </location>
</feature>
<keyword evidence="3 5" id="KW-1133">Transmembrane helix</keyword>
<feature type="transmembrane region" description="Helical" evidence="5">
    <location>
        <begin position="334"/>
        <end position="353"/>
    </location>
</feature>
<proteinExistence type="predicted"/>
<feature type="transmembrane region" description="Helical" evidence="5">
    <location>
        <begin position="58"/>
        <end position="79"/>
    </location>
</feature>
<evidence type="ECO:0000256" key="2">
    <source>
        <dbReference type="ARBA" id="ARBA00022692"/>
    </source>
</evidence>
<evidence type="ECO:0000313" key="6">
    <source>
        <dbReference type="EMBL" id="NBN62396.1"/>
    </source>
</evidence>
<organism evidence="6 7">
    <name type="scientific">Pannonibacter tanglangensis</name>
    <dbReference type="NCBI Taxonomy" id="2750084"/>
    <lineage>
        <taxon>Bacteria</taxon>
        <taxon>Pseudomonadati</taxon>
        <taxon>Pseudomonadota</taxon>
        <taxon>Alphaproteobacteria</taxon>
        <taxon>Hyphomicrobiales</taxon>
        <taxon>Stappiaceae</taxon>
        <taxon>Pannonibacter</taxon>
    </lineage>
</organism>
<dbReference type="PANTHER" id="PTHR43424">
    <property type="entry name" value="LOCUS PUTATIVE PROTEIN 1-RELATED"/>
    <property type="match status" value="1"/>
</dbReference>
<feature type="transmembrane region" description="Helical" evidence="5">
    <location>
        <begin position="121"/>
        <end position="139"/>
    </location>
</feature>
<evidence type="ECO:0000256" key="3">
    <source>
        <dbReference type="ARBA" id="ARBA00022989"/>
    </source>
</evidence>
<comment type="subcellular location">
    <subcellularLocation>
        <location evidence="1">Membrane</location>
        <topology evidence="1">Multi-pass membrane protein</topology>
    </subcellularLocation>
</comment>
<evidence type="ECO:0000256" key="5">
    <source>
        <dbReference type="SAM" id="Phobius"/>
    </source>
</evidence>
<keyword evidence="2 5" id="KW-0812">Transmembrane</keyword>
<feature type="transmembrane region" description="Helical" evidence="5">
    <location>
        <begin position="14"/>
        <end position="38"/>
    </location>
</feature>
<gene>
    <name evidence="6" type="ORF">GWI71_01760</name>
</gene>
<reference evidence="6 7" key="1">
    <citation type="submission" date="2020-01" db="EMBL/GenBank/DDBJ databases">
        <authorList>
            <person name="Peng S.Y."/>
            <person name="Li J."/>
            <person name="Wang M."/>
            <person name="Wang L."/>
            <person name="Wang C.Q."/>
            <person name="Wang J.R."/>
        </authorList>
    </citation>
    <scope>NUCLEOTIDE SEQUENCE [LARGE SCALE GENOMIC DNA]</scope>
    <source>
        <strain evidence="6 7">XCT-34</strain>
    </source>
</reference>
<dbReference type="PANTHER" id="PTHR43424:SF1">
    <property type="entry name" value="LOCUS PUTATIVE PROTEIN 1-RELATED"/>
    <property type="match status" value="1"/>
</dbReference>
<keyword evidence="7" id="KW-1185">Reference proteome</keyword>
<sequence length="389" mass="42463">MFIVAARFLGPSEFGIFAGAVSYCMLLNLLTDFGLVTYSLRQAGSSQELTVDIVRRALLVKTVVTLLAILGATPLVLLFAPDPAILKVLIFAFPAITLAAYADLAFVAARANSRFDIERNCIVWTSTLHLALVCVTAVVTNDSVATSAALLVSRLIYVFGAVHALRRWLLAQAPWPTASSELWQTTRSAVPYAIDGALTNVSNQIDVVMVTLLMDPASVGIYLAGARLVQSIAPVATILSNVYLPRLSQAYQRRKWVELRVLSRRLNIEFGVLALCSFLGFYFFGPIWTNLIYGPEFSPLIELWPGFAIFASVRILAASFGIHLAAFNEIYVRVLGQTAALSITVVAFLALGSSMNNRVAIIILVIVNVSILFMYALRVISIISRKKIK</sequence>
<feature type="transmembrane region" description="Helical" evidence="5">
    <location>
        <begin position="85"/>
        <end position="109"/>
    </location>
</feature>
<feature type="transmembrane region" description="Helical" evidence="5">
    <location>
        <begin position="359"/>
        <end position="380"/>
    </location>
</feature>
<dbReference type="EMBL" id="JAABLP010000001">
    <property type="protein sequence ID" value="NBN62396.1"/>
    <property type="molecule type" value="Genomic_DNA"/>
</dbReference>
<accession>A0ABW9ZCK6</accession>